<dbReference type="EMBL" id="JACONW010000011">
    <property type="protein sequence ID" value="MBC3949016.1"/>
    <property type="molecule type" value="Genomic_DNA"/>
</dbReference>
<feature type="transmembrane region" description="Helical" evidence="1">
    <location>
        <begin position="218"/>
        <end position="238"/>
    </location>
</feature>
<gene>
    <name evidence="2" type="ORF">H8S59_04475</name>
</gene>
<organism evidence="2 3">
    <name type="scientific">Pseudomonas folii</name>
    <dbReference type="NCBI Taxonomy" id="2762593"/>
    <lineage>
        <taxon>Bacteria</taxon>
        <taxon>Pseudomonadati</taxon>
        <taxon>Pseudomonadota</taxon>
        <taxon>Gammaproteobacteria</taxon>
        <taxon>Pseudomonadales</taxon>
        <taxon>Pseudomonadaceae</taxon>
        <taxon>Pseudomonas</taxon>
    </lineage>
</organism>
<keyword evidence="3" id="KW-1185">Reference proteome</keyword>
<feature type="transmembrane region" description="Helical" evidence="1">
    <location>
        <begin position="297"/>
        <end position="318"/>
    </location>
</feature>
<feature type="transmembrane region" description="Helical" evidence="1">
    <location>
        <begin position="44"/>
        <end position="64"/>
    </location>
</feature>
<feature type="transmembrane region" description="Helical" evidence="1">
    <location>
        <begin position="159"/>
        <end position="177"/>
    </location>
</feature>
<feature type="transmembrane region" description="Helical" evidence="1">
    <location>
        <begin position="274"/>
        <end position="291"/>
    </location>
</feature>
<evidence type="ECO:0000313" key="3">
    <source>
        <dbReference type="Proteomes" id="UP000651852"/>
    </source>
</evidence>
<feature type="transmembrane region" description="Helical" evidence="1">
    <location>
        <begin position="102"/>
        <end position="122"/>
    </location>
</feature>
<evidence type="ECO:0000313" key="2">
    <source>
        <dbReference type="EMBL" id="MBC3949016.1"/>
    </source>
</evidence>
<keyword evidence="1" id="KW-1133">Transmembrane helix</keyword>
<dbReference type="RefSeq" id="WP_187520626.1">
    <property type="nucleotide sequence ID" value="NZ_JACONW010000011.1"/>
</dbReference>
<proteinExistence type="predicted"/>
<feature type="transmembrane region" description="Helical" evidence="1">
    <location>
        <begin position="70"/>
        <end position="90"/>
    </location>
</feature>
<dbReference type="Proteomes" id="UP000651852">
    <property type="component" value="Unassembled WGS sequence"/>
</dbReference>
<evidence type="ECO:0000256" key="1">
    <source>
        <dbReference type="SAM" id="Phobius"/>
    </source>
</evidence>
<comment type="caution">
    <text evidence="2">The sequence shown here is derived from an EMBL/GenBank/DDBJ whole genome shotgun (WGS) entry which is preliminary data.</text>
</comment>
<accession>A0ABR7AVR3</accession>
<name>A0ABR7AVR3_9PSED</name>
<feature type="transmembrane region" description="Helical" evidence="1">
    <location>
        <begin position="250"/>
        <end position="267"/>
    </location>
</feature>
<sequence>MRKTTQQLMVQNIADWQHRGLIDQQTQERLSAPYQRPDQLLSTVLQWLGIGAVLLIGMAILGGVSYLSESVTLGVVLFSIAGVALWWVGVRLARDPAGRMPVAGVAILTIGLMLIGGSLLLSGVDSDVGGYDRIPLALLVTALLSVATAYRYHLRWPLFLGLLCAFHGFGSWESYAGSGSYVFDIQDPRAMAVIAGLAALLGLWHQQAEERPLRHFSGFGRLYVIFGLLYFNCSLWFLSLDNYHSSQSGLSILLFTVGAISQLVIGARFKHPSFTGFGVVFLGINLYTRFYEHAWDRLSVAAFFAAAGVVGVLLGWLFERAALRAKEDRP</sequence>
<keyword evidence="1" id="KW-0812">Transmembrane</keyword>
<evidence type="ECO:0008006" key="4">
    <source>
        <dbReference type="Google" id="ProtNLM"/>
    </source>
</evidence>
<reference evidence="2 3" key="1">
    <citation type="submission" date="2020-08" db="EMBL/GenBank/DDBJ databases">
        <title>Putative novel bacterial strains isolated from necrotic wheat leaf tissues caused by Xanthomonas translucens.</title>
        <authorList>
            <person name="Tambong J.T."/>
        </authorList>
    </citation>
    <scope>NUCLEOTIDE SEQUENCE [LARGE SCALE GENOMIC DNA]</scope>
    <source>
        <strain evidence="2 3">DOAB 1069</strain>
    </source>
</reference>
<feature type="transmembrane region" description="Helical" evidence="1">
    <location>
        <begin position="189"/>
        <end position="206"/>
    </location>
</feature>
<feature type="transmembrane region" description="Helical" evidence="1">
    <location>
        <begin position="134"/>
        <end position="152"/>
    </location>
</feature>
<keyword evidence="1" id="KW-0472">Membrane</keyword>
<protein>
    <recommendedName>
        <fullName evidence="4">DUF2157 domain-containing protein</fullName>
    </recommendedName>
</protein>